<dbReference type="SMART" id="SM01311">
    <property type="entry name" value="RPOL_N"/>
    <property type="match status" value="1"/>
</dbReference>
<dbReference type="Gene3D" id="1.10.287.280">
    <property type="match status" value="1"/>
</dbReference>
<dbReference type="PANTHER" id="PTHR10102:SF0">
    <property type="entry name" value="DNA-DIRECTED RNA POLYMERASE, MITOCHONDRIAL"/>
    <property type="match status" value="1"/>
</dbReference>
<comment type="caution">
    <text evidence="11">The sequence shown here is derived from an EMBL/GenBank/DDBJ whole genome shotgun (WGS) entry which is preliminary data.</text>
</comment>
<keyword evidence="7 9" id="KW-0804">Transcription</keyword>
<evidence type="ECO:0000256" key="8">
    <source>
        <dbReference type="ARBA" id="ARBA00048552"/>
    </source>
</evidence>
<dbReference type="InterPro" id="IPR024075">
    <property type="entry name" value="DNA-dir_RNA_pol_helix_hairp_sf"/>
</dbReference>
<evidence type="ECO:0000256" key="2">
    <source>
        <dbReference type="ARBA" id="ARBA00012418"/>
    </source>
</evidence>
<evidence type="ECO:0000256" key="5">
    <source>
        <dbReference type="ARBA" id="ARBA00022695"/>
    </source>
</evidence>
<dbReference type="InterPro" id="IPR043502">
    <property type="entry name" value="DNA/RNA_pol_sf"/>
</dbReference>
<keyword evidence="6" id="KW-0809">Transit peptide</keyword>
<dbReference type="Gene3D" id="1.10.1320.10">
    <property type="entry name" value="DNA-directed RNA polymerase, N-terminal domain"/>
    <property type="match status" value="1"/>
</dbReference>
<keyword evidence="5 9" id="KW-0548">Nucleotidyltransferase</keyword>
<evidence type="ECO:0000256" key="4">
    <source>
        <dbReference type="ARBA" id="ARBA00022679"/>
    </source>
</evidence>
<keyword evidence="3 9" id="KW-0240">DNA-directed RNA polymerase</keyword>
<sequence length="1091" mass="122331">MTAIGVCEWGVGTGRGRGGIYVGVVAGLREREEWISCGGGVRGCGMWRAAVRQLSRQPREQLRGLGFEGNVSPFWSESSRFRWTSGSSAAAAGQAAALDRAVDKDVNGEARWPLKEGRVGLVRSVADSRGSSVDQTLDAALYNVVNLPWLFLQGVPGQEVGGVSLKSRDKAGLDYSRAFASTAEVVVEDEVEEEYEPEVLVPLEDVDKVSEAKRRAQERRKVRQKQKELHMRQFKIETEAWHQAAAEYKELVAEMCKKNLAPNLPATRSLLLGWFEPLRDAIAQEQKDYDDRNFREHRAVYGPFMAQLPADMLAVITMHRLMSLLMSDQEHGCVKVLHAALQIGEAVEQEVGIYKLLHSKKKGGKKGKKKTGVAALNDIDTDSTDELLGLSAESIQEANLKLKLTKEKVKKLVKQQKLRLVGKLVQQANGDEPWGPAIQVKVGSRLLELMLETSFMRPPADQTAQDMTEMRPAFKHTLRNYPIKNKNNLNRIYGVIECDPAVMSALDKSVQHMVMPYMPMLVKPRAWNGFYDGGYLHLKSTIMRTHGAKELRDTIVATPRQNMSKIVQALDALGSTQWNINNVVLDVLEQMWSGGGRLADLVDQDDVPLPDKPESDDFEELRNWRRHTASAKRINSERHSMRCDTELKLAAARKLKDEEGFFYPHNLDFRGRAYPIHPHLNHLGSDMCRGILQFAEGRPLGSSGLRWLKVHLANLYGGKVGKMSFDARVAWVDEMMEKVFDSAERPLEGDRWWLEAEDPFQCLAACLDIRNAINSGSPETFISHLPVHQDGSCNGLQHYAALGRDRIGAESVNLIAGDKPADVYSGIAARVREIMEKDALKDPKTSRNAANAKMLLPEIDRKLVKQTVMTSVYGVTFVGARMQIFNRLKERGTIQEQTEMYRAACYAAKTTLNALGEMFKEARCIMSWLGDCAKIIASNGETVKWTTPLGLPVVQPYRKPGRHLVKTSLQILALRNLDADQPVLVQRQKSAFPPNFVHSLDSTHMMMTALACQEAGLTFAGVHDSYWTHAGDIEQMNTLLREKFVELYSKPVLENLLKSFQERFPDLVFPEVPTRGDLDLEEVLRAPYFFN</sequence>
<evidence type="ECO:0000256" key="3">
    <source>
        <dbReference type="ARBA" id="ARBA00022478"/>
    </source>
</evidence>
<organism evidence="11 12">
    <name type="scientific">Ceratodon purpureus</name>
    <name type="common">Fire moss</name>
    <name type="synonym">Dicranum purpureum</name>
    <dbReference type="NCBI Taxonomy" id="3225"/>
    <lineage>
        <taxon>Eukaryota</taxon>
        <taxon>Viridiplantae</taxon>
        <taxon>Streptophyta</taxon>
        <taxon>Embryophyta</taxon>
        <taxon>Bryophyta</taxon>
        <taxon>Bryophytina</taxon>
        <taxon>Bryopsida</taxon>
        <taxon>Dicranidae</taxon>
        <taxon>Pseudoditrichales</taxon>
        <taxon>Ditrichaceae</taxon>
        <taxon>Ceratodon</taxon>
    </lineage>
</organism>
<evidence type="ECO:0000256" key="1">
    <source>
        <dbReference type="ARBA" id="ARBA00009493"/>
    </source>
</evidence>
<dbReference type="SUPFAM" id="SSF56672">
    <property type="entry name" value="DNA/RNA polymerases"/>
    <property type="match status" value="1"/>
</dbReference>
<evidence type="ECO:0000259" key="10">
    <source>
        <dbReference type="SMART" id="SM01311"/>
    </source>
</evidence>
<dbReference type="FunFam" id="1.10.150.20:FF:000027">
    <property type="entry name" value="DNA-directed RNA polymerase"/>
    <property type="match status" value="1"/>
</dbReference>
<keyword evidence="12" id="KW-1185">Reference proteome</keyword>
<evidence type="ECO:0000313" key="11">
    <source>
        <dbReference type="EMBL" id="KAG0592431.1"/>
    </source>
</evidence>
<dbReference type="EMBL" id="CM026421">
    <property type="protein sequence ID" value="KAG0592431.1"/>
    <property type="molecule type" value="Genomic_DNA"/>
</dbReference>
<feature type="domain" description="DNA-directed RNA polymerase N-terminal" evidence="10">
    <location>
        <begin position="231"/>
        <end position="575"/>
    </location>
</feature>
<dbReference type="FunFam" id="1.10.1320.10:FF:000001">
    <property type="entry name" value="DNA-directed RNA polymerase"/>
    <property type="match status" value="1"/>
</dbReference>
<keyword evidence="4 9" id="KW-0808">Transferase</keyword>
<dbReference type="GO" id="GO:0003899">
    <property type="term" value="F:DNA-directed RNA polymerase activity"/>
    <property type="evidence" value="ECO:0007669"/>
    <property type="project" value="UniProtKB-EC"/>
</dbReference>
<dbReference type="Gene3D" id="1.10.287.260">
    <property type="match status" value="1"/>
</dbReference>
<evidence type="ECO:0000256" key="6">
    <source>
        <dbReference type="ARBA" id="ARBA00022946"/>
    </source>
</evidence>
<dbReference type="Gene3D" id="1.10.150.20">
    <property type="entry name" value="5' to 3' exonuclease, C-terminal subdomain"/>
    <property type="match status" value="1"/>
</dbReference>
<protein>
    <recommendedName>
        <fullName evidence="2 9">DNA-directed RNA polymerase</fullName>
        <ecNumber evidence="2 9">2.7.7.6</ecNumber>
    </recommendedName>
</protein>
<dbReference type="InterPro" id="IPR002092">
    <property type="entry name" value="DNA-dir_Rpol_phage-type"/>
</dbReference>
<dbReference type="Pfam" id="PF14700">
    <property type="entry name" value="RPOL_N"/>
    <property type="match status" value="1"/>
</dbReference>
<evidence type="ECO:0000313" key="12">
    <source>
        <dbReference type="Proteomes" id="UP000822688"/>
    </source>
</evidence>
<dbReference type="FunFam" id="1.10.287.280:FF:000001">
    <property type="entry name" value="DNA-directed RNA polymerase"/>
    <property type="match status" value="1"/>
</dbReference>
<dbReference type="PANTHER" id="PTHR10102">
    <property type="entry name" value="DNA-DIRECTED RNA POLYMERASE, MITOCHONDRIAL"/>
    <property type="match status" value="1"/>
</dbReference>
<dbReference type="InterPro" id="IPR037159">
    <property type="entry name" value="RNA_POL_N_sf"/>
</dbReference>
<dbReference type="Pfam" id="PF00940">
    <property type="entry name" value="RNA_pol"/>
    <property type="match status" value="1"/>
</dbReference>
<dbReference type="PROSITE" id="PS00489">
    <property type="entry name" value="RNA_POL_PHAGE_2"/>
    <property type="match status" value="1"/>
</dbReference>
<reference evidence="11" key="1">
    <citation type="submission" date="2020-06" db="EMBL/GenBank/DDBJ databases">
        <title>WGS assembly of Ceratodon purpureus strain R40.</title>
        <authorList>
            <person name="Carey S.B."/>
            <person name="Jenkins J."/>
            <person name="Shu S."/>
            <person name="Lovell J.T."/>
            <person name="Sreedasyam A."/>
            <person name="Maumus F."/>
            <person name="Tiley G.P."/>
            <person name="Fernandez-Pozo N."/>
            <person name="Barry K."/>
            <person name="Chen C."/>
            <person name="Wang M."/>
            <person name="Lipzen A."/>
            <person name="Daum C."/>
            <person name="Saski C.A."/>
            <person name="Payton A.C."/>
            <person name="Mcbreen J.C."/>
            <person name="Conrad R.E."/>
            <person name="Kollar L.M."/>
            <person name="Olsson S."/>
            <person name="Huttunen S."/>
            <person name="Landis J.B."/>
            <person name="Wickett N.J."/>
            <person name="Johnson M.G."/>
            <person name="Rensing S.A."/>
            <person name="Grimwood J."/>
            <person name="Schmutz J."/>
            <person name="Mcdaniel S.F."/>
        </authorList>
    </citation>
    <scope>NUCLEOTIDE SEQUENCE</scope>
    <source>
        <strain evidence="11">R40</strain>
    </source>
</reference>
<comment type="function">
    <text evidence="9">DNA-dependent RNA polymerase catalyzes the transcription of DNA into RNA using the four ribonucleoside triphosphates as substrates.</text>
</comment>
<evidence type="ECO:0000256" key="9">
    <source>
        <dbReference type="RuleBase" id="RU003805"/>
    </source>
</evidence>
<dbReference type="Proteomes" id="UP000822688">
    <property type="component" value="Chromosome 1"/>
</dbReference>
<accession>A0A8T0JCJ8</accession>
<dbReference type="GO" id="GO:0006390">
    <property type="term" value="P:mitochondrial transcription"/>
    <property type="evidence" value="ECO:0007669"/>
    <property type="project" value="TreeGrafter"/>
</dbReference>
<evidence type="ECO:0000256" key="7">
    <source>
        <dbReference type="ARBA" id="ARBA00023163"/>
    </source>
</evidence>
<comment type="catalytic activity">
    <reaction evidence="8 9">
        <text>RNA(n) + a ribonucleoside 5'-triphosphate = RNA(n+1) + diphosphate</text>
        <dbReference type="Rhea" id="RHEA:21248"/>
        <dbReference type="Rhea" id="RHEA-COMP:14527"/>
        <dbReference type="Rhea" id="RHEA-COMP:17342"/>
        <dbReference type="ChEBI" id="CHEBI:33019"/>
        <dbReference type="ChEBI" id="CHEBI:61557"/>
        <dbReference type="ChEBI" id="CHEBI:140395"/>
        <dbReference type="EC" id="2.7.7.6"/>
    </reaction>
</comment>
<dbReference type="AlphaFoldDB" id="A0A8T0JCJ8"/>
<comment type="similarity">
    <text evidence="1 9">Belongs to the phage and mitochondrial RNA polymerase family.</text>
</comment>
<gene>
    <name evidence="11" type="ORF">KC19_1G251500</name>
</gene>
<name>A0A8T0JCJ8_CERPU</name>
<dbReference type="GO" id="GO:0034245">
    <property type="term" value="C:mitochondrial DNA-directed RNA polymerase complex"/>
    <property type="evidence" value="ECO:0007669"/>
    <property type="project" value="TreeGrafter"/>
</dbReference>
<dbReference type="InterPro" id="IPR046950">
    <property type="entry name" value="DNA-dir_Rpol_C_phage-type"/>
</dbReference>
<dbReference type="PROSITE" id="PS00900">
    <property type="entry name" value="RNA_POL_PHAGE_1"/>
    <property type="match status" value="1"/>
</dbReference>
<dbReference type="InterPro" id="IPR029262">
    <property type="entry name" value="RPOL_N"/>
</dbReference>
<dbReference type="EC" id="2.7.7.6" evidence="2 9"/>
<proteinExistence type="inferred from homology"/>
<dbReference type="FunFam" id="1.10.287.260:FF:000001">
    <property type="entry name" value="DNA-directed RNA polymerase"/>
    <property type="match status" value="1"/>
</dbReference>
<dbReference type="GO" id="GO:0003677">
    <property type="term" value="F:DNA binding"/>
    <property type="evidence" value="ECO:0007669"/>
    <property type="project" value="InterPro"/>
</dbReference>